<dbReference type="AlphaFoldDB" id="A0A5C5WJ86"/>
<dbReference type="EMBL" id="SJPI01000002">
    <property type="protein sequence ID" value="TWT50818.1"/>
    <property type="molecule type" value="Genomic_DNA"/>
</dbReference>
<sequence>MPGLVVSSTASVSQCGPYVLQRPTDIDLHNARNDLHVRLNAPVLCNQPTFSLIFGIRFLLRQDLSHNS</sequence>
<evidence type="ECO:0000313" key="2">
    <source>
        <dbReference type="Proteomes" id="UP000316598"/>
    </source>
</evidence>
<keyword evidence="2" id="KW-1185">Reference proteome</keyword>
<protein>
    <submittedName>
        <fullName evidence="1">Uncharacterized protein</fullName>
    </submittedName>
</protein>
<proteinExistence type="predicted"/>
<organism evidence="1 2">
    <name type="scientific">Rubripirellula amarantea</name>
    <dbReference type="NCBI Taxonomy" id="2527999"/>
    <lineage>
        <taxon>Bacteria</taxon>
        <taxon>Pseudomonadati</taxon>
        <taxon>Planctomycetota</taxon>
        <taxon>Planctomycetia</taxon>
        <taxon>Pirellulales</taxon>
        <taxon>Pirellulaceae</taxon>
        <taxon>Rubripirellula</taxon>
    </lineage>
</organism>
<name>A0A5C5WJ86_9BACT</name>
<gene>
    <name evidence="1" type="ORF">Pla22_35610</name>
</gene>
<accession>A0A5C5WJ86</accession>
<reference evidence="1 2" key="1">
    <citation type="submission" date="2019-02" db="EMBL/GenBank/DDBJ databases">
        <title>Deep-cultivation of Planctomycetes and their phenomic and genomic characterization uncovers novel biology.</title>
        <authorList>
            <person name="Wiegand S."/>
            <person name="Jogler M."/>
            <person name="Boedeker C."/>
            <person name="Pinto D."/>
            <person name="Vollmers J."/>
            <person name="Rivas-Marin E."/>
            <person name="Kohn T."/>
            <person name="Peeters S.H."/>
            <person name="Heuer A."/>
            <person name="Rast P."/>
            <person name="Oberbeckmann S."/>
            <person name="Bunk B."/>
            <person name="Jeske O."/>
            <person name="Meyerdierks A."/>
            <person name="Storesund J.E."/>
            <person name="Kallscheuer N."/>
            <person name="Luecker S."/>
            <person name="Lage O.M."/>
            <person name="Pohl T."/>
            <person name="Merkel B.J."/>
            <person name="Hornburger P."/>
            <person name="Mueller R.-W."/>
            <person name="Bruemmer F."/>
            <person name="Labrenz M."/>
            <person name="Spormann A.M."/>
            <person name="Op Den Camp H."/>
            <person name="Overmann J."/>
            <person name="Amann R."/>
            <person name="Jetten M.S.M."/>
            <person name="Mascher T."/>
            <person name="Medema M.H."/>
            <person name="Devos D.P."/>
            <person name="Kaster A.-K."/>
            <person name="Ovreas L."/>
            <person name="Rohde M."/>
            <person name="Galperin M.Y."/>
            <person name="Jogler C."/>
        </authorList>
    </citation>
    <scope>NUCLEOTIDE SEQUENCE [LARGE SCALE GENOMIC DNA]</scope>
    <source>
        <strain evidence="1 2">Pla22</strain>
    </source>
</reference>
<comment type="caution">
    <text evidence="1">The sequence shown here is derived from an EMBL/GenBank/DDBJ whole genome shotgun (WGS) entry which is preliminary data.</text>
</comment>
<evidence type="ECO:0000313" key="1">
    <source>
        <dbReference type="EMBL" id="TWT50818.1"/>
    </source>
</evidence>
<dbReference type="Proteomes" id="UP000316598">
    <property type="component" value="Unassembled WGS sequence"/>
</dbReference>